<comment type="caution">
    <text evidence="2">The sequence shown here is derived from an EMBL/GenBank/DDBJ whole genome shotgun (WGS) entry which is preliminary data.</text>
</comment>
<dbReference type="PROSITE" id="PS00409">
    <property type="entry name" value="PROKAR_NTER_METHYL"/>
    <property type="match status" value="1"/>
</dbReference>
<keyword evidence="1" id="KW-0472">Membrane</keyword>
<dbReference type="Proteomes" id="UP000574276">
    <property type="component" value="Unassembled WGS sequence"/>
</dbReference>
<sequence>MNDRGFSLIEVIIVIAISSILIGGAFISLNLLVFADTKKCAKEIDVILNKLRLQTLSKGMKYHYVVIEWNDLEKNYYLNMVTSSGELTESTWRTDADTITSNLIADSNITIQYSDRLDGTNIFTINRDNPCLLISMKPDSGAFRTTWKQIIISSRSNTTTIFMVTKTGKHYIEE</sequence>
<dbReference type="RefSeq" id="WP_228353298.1">
    <property type="nucleotide sequence ID" value="NZ_JACEGA010000001.1"/>
</dbReference>
<keyword evidence="1" id="KW-0812">Transmembrane</keyword>
<dbReference type="InterPro" id="IPR012902">
    <property type="entry name" value="N_methyl_site"/>
</dbReference>
<reference evidence="2 3" key="1">
    <citation type="submission" date="2020-07" db="EMBL/GenBank/DDBJ databases">
        <title>Characterization and genome sequencing of isolate MD1, a novel member within the family Lachnospiraceae.</title>
        <authorList>
            <person name="Rettenmaier R."/>
            <person name="Di Bello L."/>
            <person name="Zinser C."/>
            <person name="Scheitz K."/>
            <person name="Liebl W."/>
            <person name="Zverlov V."/>
        </authorList>
    </citation>
    <scope>NUCLEOTIDE SEQUENCE [LARGE SCALE GENOMIC DNA]</scope>
    <source>
        <strain evidence="2 3">MD1</strain>
    </source>
</reference>
<evidence type="ECO:0000313" key="3">
    <source>
        <dbReference type="Proteomes" id="UP000574276"/>
    </source>
</evidence>
<dbReference type="Pfam" id="PF07963">
    <property type="entry name" value="N_methyl"/>
    <property type="match status" value="1"/>
</dbReference>
<feature type="transmembrane region" description="Helical" evidence="1">
    <location>
        <begin position="12"/>
        <end position="34"/>
    </location>
</feature>
<name>A0A839K2R3_9FIRM</name>
<gene>
    <name evidence="2" type="ORF">H0486_12365</name>
</gene>
<keyword evidence="1" id="KW-1133">Transmembrane helix</keyword>
<accession>A0A839K2R3</accession>
<dbReference type="AlphaFoldDB" id="A0A839K2R3"/>
<proteinExistence type="predicted"/>
<protein>
    <submittedName>
        <fullName evidence="2">Prepilin-type N-terminal cleavage/methylation domain-containing protein</fullName>
    </submittedName>
</protein>
<dbReference type="NCBIfam" id="TIGR02532">
    <property type="entry name" value="IV_pilin_GFxxxE"/>
    <property type="match status" value="1"/>
</dbReference>
<keyword evidence="3" id="KW-1185">Reference proteome</keyword>
<evidence type="ECO:0000256" key="1">
    <source>
        <dbReference type="SAM" id="Phobius"/>
    </source>
</evidence>
<organism evidence="2 3">
    <name type="scientific">Variimorphobacter saccharofermentans</name>
    <dbReference type="NCBI Taxonomy" id="2755051"/>
    <lineage>
        <taxon>Bacteria</taxon>
        <taxon>Bacillati</taxon>
        <taxon>Bacillota</taxon>
        <taxon>Clostridia</taxon>
        <taxon>Lachnospirales</taxon>
        <taxon>Lachnospiraceae</taxon>
        <taxon>Variimorphobacter</taxon>
    </lineage>
</organism>
<dbReference type="EMBL" id="JACEGA010000001">
    <property type="protein sequence ID" value="MBB2183668.1"/>
    <property type="molecule type" value="Genomic_DNA"/>
</dbReference>
<evidence type="ECO:0000313" key="2">
    <source>
        <dbReference type="EMBL" id="MBB2183668.1"/>
    </source>
</evidence>